<feature type="region of interest" description="Disordered" evidence="1">
    <location>
        <begin position="125"/>
        <end position="150"/>
    </location>
</feature>
<dbReference type="AlphaFoldDB" id="A0A8H4CXX0"/>
<evidence type="ECO:0000256" key="1">
    <source>
        <dbReference type="SAM" id="MobiDB-lite"/>
    </source>
</evidence>
<comment type="caution">
    <text evidence="3">The sequence shown here is derived from an EMBL/GenBank/DDBJ whole genome shotgun (WGS) entry which is preliminary data.</text>
</comment>
<evidence type="ECO:0000313" key="3">
    <source>
        <dbReference type="EMBL" id="KAF3811876.1"/>
    </source>
</evidence>
<reference evidence="3" key="1">
    <citation type="journal article" date="2020" name="Phytopathology">
        <title>Genome sequence and comparative analysis of Colletotrichum gloeosporioides isolated from Liriodendron leaves.</title>
        <authorList>
            <person name="Fu F.F."/>
            <person name="Hao Z."/>
            <person name="Wang P."/>
            <person name="Lu Y."/>
            <person name="Xue L.J."/>
            <person name="Wei G."/>
            <person name="Tian Y."/>
            <person name="Baishi H."/>
            <person name="Xu H."/>
            <person name="Shi J."/>
            <person name="Cheng T."/>
            <person name="Wang G."/>
            <person name="Yi Y."/>
            <person name="Chen J."/>
        </authorList>
    </citation>
    <scope>NUCLEOTIDE SEQUENCE</scope>
    <source>
        <strain evidence="3">Lc1</strain>
    </source>
</reference>
<evidence type="ECO:0008006" key="5">
    <source>
        <dbReference type="Google" id="ProtNLM"/>
    </source>
</evidence>
<dbReference type="GeneID" id="69010783"/>
<reference evidence="3" key="2">
    <citation type="submission" date="2020-03" db="EMBL/GenBank/DDBJ databases">
        <authorList>
            <person name="Fu F.-F."/>
            <person name="Chen J."/>
        </authorList>
    </citation>
    <scope>NUCLEOTIDE SEQUENCE</scope>
    <source>
        <strain evidence="3">Lc1</strain>
    </source>
</reference>
<accession>A0A8H4CXX0</accession>
<dbReference type="EMBL" id="WVTB01000005">
    <property type="protein sequence ID" value="KAF3811876.1"/>
    <property type="molecule type" value="Genomic_DNA"/>
</dbReference>
<organism evidence="3 4">
    <name type="scientific">Colletotrichum gloeosporioides</name>
    <name type="common">Anthracnose fungus</name>
    <name type="synonym">Glomerella cingulata</name>
    <dbReference type="NCBI Taxonomy" id="474922"/>
    <lineage>
        <taxon>Eukaryota</taxon>
        <taxon>Fungi</taxon>
        <taxon>Dikarya</taxon>
        <taxon>Ascomycota</taxon>
        <taxon>Pezizomycotina</taxon>
        <taxon>Sordariomycetes</taxon>
        <taxon>Hypocreomycetidae</taxon>
        <taxon>Glomerellales</taxon>
        <taxon>Glomerellaceae</taxon>
        <taxon>Colletotrichum</taxon>
        <taxon>Colletotrichum gloeosporioides species complex</taxon>
    </lineage>
</organism>
<keyword evidence="2" id="KW-1133">Transmembrane helix</keyword>
<name>A0A8H4CXX0_COLGL</name>
<proteinExistence type="predicted"/>
<keyword evidence="4" id="KW-1185">Reference proteome</keyword>
<dbReference type="RefSeq" id="XP_045271035.1">
    <property type="nucleotide sequence ID" value="XM_045403695.1"/>
</dbReference>
<evidence type="ECO:0000313" key="4">
    <source>
        <dbReference type="Proteomes" id="UP000613401"/>
    </source>
</evidence>
<feature type="transmembrane region" description="Helical" evidence="2">
    <location>
        <begin position="6"/>
        <end position="30"/>
    </location>
</feature>
<protein>
    <recommendedName>
        <fullName evidence="5">Major facilitator superfamily transporter</fullName>
    </recommendedName>
</protein>
<keyword evidence="2" id="KW-0472">Membrane</keyword>
<evidence type="ECO:0000256" key="2">
    <source>
        <dbReference type="SAM" id="Phobius"/>
    </source>
</evidence>
<sequence length="150" mass="16744">MLMVVSMIPAFGLYLMTGTGRLPGLLIWTLFPSSFADRAKKWVTGTVTSIASWIGNAIGSHTNQAPWAPAYVPAMIVCGVMYDLRCVLFIAWGFYCKSIMSENSDVFENQRRDAVVPEMELSLQESSRQGQIQDESDVTDRENVSSRYSM</sequence>
<dbReference type="Proteomes" id="UP000613401">
    <property type="component" value="Unassembled WGS sequence"/>
</dbReference>
<keyword evidence="2" id="KW-0812">Transmembrane</keyword>
<gene>
    <name evidence="3" type="ORF">GCG54_00003624</name>
</gene>